<dbReference type="Proteomes" id="UP000817658">
    <property type="component" value="Chromosome 1"/>
</dbReference>
<accession>Q5JMS8</accession>
<reference evidence="2" key="1">
    <citation type="journal article" date="2002" name="Nature">
        <title>The genome sequence and structure of rice chromosome 1.</title>
        <authorList>
            <person name="Sasaki T."/>
            <person name="Matsumoto T."/>
            <person name="Yamamoto K."/>
            <person name="Sakata K."/>
            <person name="Baba T."/>
            <person name="Katayose Y."/>
            <person name="Wu J."/>
            <person name="Niimura Y."/>
            <person name="Cheng Z."/>
            <person name="Nagamura Y."/>
            <person name="Antonio B.A."/>
            <person name="Kanamori H."/>
            <person name="Hosokawa S."/>
            <person name="Masukawa M."/>
            <person name="Arikawa K."/>
            <person name="Chiden Y."/>
            <person name="Hayashi M."/>
            <person name="Okamoto M."/>
            <person name="Ando T."/>
            <person name="Aoki H."/>
            <person name="Arita K."/>
            <person name="Hamada M."/>
            <person name="Harada C."/>
            <person name="Hijishita S."/>
            <person name="Honda M."/>
            <person name="Ichikawa Y."/>
            <person name="Idonuma A."/>
            <person name="Iijima M."/>
            <person name="Ikeda M."/>
            <person name="Ikeno M."/>
            <person name="Itoh S."/>
            <person name="Itoh T."/>
            <person name="Itoh Y."/>
            <person name="Itoh Y."/>
            <person name="Iwabuchi A."/>
            <person name="Kamiya K."/>
            <person name="Karasawa W."/>
            <person name="Katagiri S."/>
            <person name="Kikuta A."/>
            <person name="Kobayashi N."/>
            <person name="Kono I."/>
            <person name="Machita K."/>
            <person name="Maehara T."/>
            <person name="Mizuno H."/>
            <person name="Mizubayashi T."/>
            <person name="Mukai Y."/>
            <person name="Nagasaki H."/>
            <person name="Nakashima M."/>
            <person name="Nakama Y."/>
            <person name="Nakamichi Y."/>
            <person name="Nakamura M."/>
            <person name="Namiki N."/>
            <person name="Negishi M."/>
            <person name="Ohta I."/>
            <person name="Ono N."/>
            <person name="Saji S."/>
            <person name="Sakai K."/>
            <person name="Shibata M."/>
            <person name="Shimokawa T."/>
            <person name="Shomura A."/>
            <person name="Song J."/>
            <person name="Takazaki Y."/>
            <person name="Terasawa K."/>
            <person name="Tsuji K."/>
            <person name="Waki K."/>
            <person name="Yamagata H."/>
            <person name="Yamane H."/>
            <person name="Yoshiki S."/>
            <person name="Yoshihara R."/>
            <person name="Yukawa K."/>
            <person name="Zhong H."/>
            <person name="Iwama H."/>
            <person name="Endo T."/>
            <person name="Ito H."/>
            <person name="Hahn J.H."/>
            <person name="Kim H.I."/>
            <person name="Eun M.Y."/>
            <person name="Yano M."/>
            <person name="Jiang J."/>
            <person name="Gojobori T."/>
        </authorList>
    </citation>
    <scope>NUCLEOTIDE SEQUENCE [LARGE SCALE GENOMIC DNA]</scope>
</reference>
<protein>
    <recommendedName>
        <fullName evidence="1">Transposase (putative) gypsy type domain-containing protein</fullName>
    </recommendedName>
</protein>
<evidence type="ECO:0000313" key="2">
    <source>
        <dbReference type="EMBL" id="BAD87229.1"/>
    </source>
</evidence>
<dbReference type="Pfam" id="PF04195">
    <property type="entry name" value="Transposase_28"/>
    <property type="match status" value="1"/>
</dbReference>
<gene>
    <name evidence="2" type="primary">P0483G10.19</name>
</gene>
<dbReference type="PANTHER" id="PTHR33026">
    <property type="entry name" value="OS06G0360600 PROTEIN"/>
    <property type="match status" value="1"/>
</dbReference>
<evidence type="ECO:0000259" key="1">
    <source>
        <dbReference type="Pfam" id="PF04195"/>
    </source>
</evidence>
<proteinExistence type="predicted"/>
<dbReference type="AlphaFoldDB" id="Q5JMS8"/>
<feature type="domain" description="Transposase (putative) gypsy type" evidence="1">
    <location>
        <begin position="18"/>
        <end position="69"/>
    </location>
</feature>
<name>Q5JMS8_ORYSJ</name>
<sequence length="75" mass="8317">MQREAGDTKPEPILGRMVVVEDYVSCGLLPPPSEFLLLVLNFYGLSLLHLKPNSIAFLGIFPRLCKAYIWGSALP</sequence>
<dbReference type="InterPro" id="IPR007321">
    <property type="entry name" value="Transposase_28"/>
</dbReference>
<dbReference type="PANTHER" id="PTHR33026:SF7">
    <property type="entry name" value="OS03G0100275 PROTEIN"/>
    <property type="match status" value="1"/>
</dbReference>
<dbReference type="EMBL" id="AP003263">
    <property type="protein sequence ID" value="BAD87229.1"/>
    <property type="molecule type" value="Genomic_DNA"/>
</dbReference>
<organism evidence="2">
    <name type="scientific">Oryza sativa subsp. japonica</name>
    <name type="common">Rice</name>
    <dbReference type="NCBI Taxonomy" id="39947"/>
    <lineage>
        <taxon>Eukaryota</taxon>
        <taxon>Viridiplantae</taxon>
        <taxon>Streptophyta</taxon>
        <taxon>Embryophyta</taxon>
        <taxon>Tracheophyta</taxon>
        <taxon>Spermatophyta</taxon>
        <taxon>Magnoliopsida</taxon>
        <taxon>Liliopsida</taxon>
        <taxon>Poales</taxon>
        <taxon>Poaceae</taxon>
        <taxon>BOP clade</taxon>
        <taxon>Oryzoideae</taxon>
        <taxon>Oryzeae</taxon>
        <taxon>Oryzinae</taxon>
        <taxon>Oryza</taxon>
        <taxon>Oryza sativa</taxon>
    </lineage>
</organism>